<sequence length="466" mass="51016">MISDIRSMLNTSSNKQSNASSSVLYNAGPLAKLGSEIKLIENMSTIKLSGSESLLFQGKPAQLLHASSANQSFSLINAGDPIDVSTLQSAQITKKKGAQVALELLSNNQLKTGSPALGASQSSITNTTKADNVMLASRVVNLTVTAPTTNQQITMVSDGQTEFPIMTSTKLKLGETIRVMVDANNNVQAIPNKSNTSTHPVYLEALKQSLPKQLSLTDMTHMIKQLQTLGSSLSSLSPQTQQALQQLIQNLPNLNALTASSDNMKQAIQTSGLFSESLLLNNKTLSPTDLKLNLMRLKDSQENIGALRLGNTPTEHIANAIERITTSQLRHLSDQNTTATPNYPLHIELPIKNGNTLHMMQVEIDQDASTQEQALQDRRWLVKLKFDFEETGRFDARASIQGNKVGIMFAAEHPDTVKILQKNMPSLRQQLLDKDIEVERLDTFQSKLDKETSMTLNTQSLIDVRS</sequence>
<dbReference type="OrthoDB" id="6104403at2"/>
<protein>
    <submittedName>
        <fullName evidence="2">Flagellar hook-length control protein FliK</fullName>
    </submittedName>
</protein>
<dbReference type="InterPro" id="IPR038610">
    <property type="entry name" value="FliK-like_C_sf"/>
</dbReference>
<keyword evidence="2" id="KW-0969">Cilium</keyword>
<proteinExistence type="predicted"/>
<keyword evidence="3" id="KW-1185">Reference proteome</keyword>
<accession>A0A3M8Q841</accession>
<dbReference type="AlphaFoldDB" id="A0A3M8Q841"/>
<evidence type="ECO:0000259" key="1">
    <source>
        <dbReference type="Pfam" id="PF02120"/>
    </source>
</evidence>
<dbReference type="Gene3D" id="3.30.750.140">
    <property type="match status" value="1"/>
</dbReference>
<evidence type="ECO:0000313" key="3">
    <source>
        <dbReference type="Proteomes" id="UP000280507"/>
    </source>
</evidence>
<evidence type="ECO:0000313" key="2">
    <source>
        <dbReference type="EMBL" id="RNF52229.1"/>
    </source>
</evidence>
<reference evidence="2 3" key="1">
    <citation type="journal article" date="2012" name="Int. J. Syst. Evol. Microbiol.">
        <title>Marinomonas hwangdonensis sp. nov., isolated from seawater.</title>
        <authorList>
            <person name="Jung Y.T."/>
            <person name="Oh T.K."/>
            <person name="Yoon J.H."/>
        </authorList>
    </citation>
    <scope>NUCLEOTIDE SEQUENCE [LARGE SCALE GENOMIC DNA]</scope>
    <source>
        <strain evidence="2 3">HDW-15</strain>
    </source>
</reference>
<gene>
    <name evidence="2" type="ORF">EBI00_04825</name>
</gene>
<keyword evidence="2" id="KW-0966">Cell projection</keyword>
<dbReference type="EMBL" id="RIZG01000002">
    <property type="protein sequence ID" value="RNF52229.1"/>
    <property type="molecule type" value="Genomic_DNA"/>
</dbReference>
<organism evidence="2 3">
    <name type="scientific">Marinomonas hwangdonensis</name>
    <dbReference type="NCBI Taxonomy" id="1053647"/>
    <lineage>
        <taxon>Bacteria</taxon>
        <taxon>Pseudomonadati</taxon>
        <taxon>Pseudomonadota</taxon>
        <taxon>Gammaproteobacteria</taxon>
        <taxon>Oceanospirillales</taxon>
        <taxon>Oceanospirillaceae</taxon>
        <taxon>Marinomonas</taxon>
    </lineage>
</organism>
<dbReference type="Proteomes" id="UP000280507">
    <property type="component" value="Unassembled WGS sequence"/>
</dbReference>
<dbReference type="InterPro" id="IPR021136">
    <property type="entry name" value="Flagellar_hook_control-like_C"/>
</dbReference>
<feature type="domain" description="Flagellar hook-length control protein-like C-terminal" evidence="1">
    <location>
        <begin position="371"/>
        <end position="443"/>
    </location>
</feature>
<dbReference type="Pfam" id="PF02120">
    <property type="entry name" value="Flg_hook"/>
    <property type="match status" value="1"/>
</dbReference>
<comment type="caution">
    <text evidence="2">The sequence shown here is derived from an EMBL/GenBank/DDBJ whole genome shotgun (WGS) entry which is preliminary data.</text>
</comment>
<dbReference type="RefSeq" id="WP_123094778.1">
    <property type="nucleotide sequence ID" value="NZ_RIZG01000002.1"/>
</dbReference>
<name>A0A3M8Q841_9GAMM</name>
<keyword evidence="2" id="KW-0282">Flagellum</keyword>